<proteinExistence type="predicted"/>
<name>A0A5K7XG01_9BACT</name>
<dbReference type="PROSITE" id="PS51257">
    <property type="entry name" value="PROKAR_LIPOPROTEIN"/>
    <property type="match status" value="1"/>
</dbReference>
<dbReference type="KEGG" id="lpav:PLANPX_4554"/>
<dbReference type="AlphaFoldDB" id="A0A5K7XG01"/>
<protein>
    <submittedName>
        <fullName evidence="1">Uncharacterized protein</fullName>
    </submittedName>
</protein>
<evidence type="ECO:0000313" key="1">
    <source>
        <dbReference type="EMBL" id="BBO34942.1"/>
    </source>
</evidence>
<evidence type="ECO:0000313" key="2">
    <source>
        <dbReference type="Proteomes" id="UP000326837"/>
    </source>
</evidence>
<keyword evidence="2" id="KW-1185">Reference proteome</keyword>
<accession>A0A5K7XG01</accession>
<dbReference type="Proteomes" id="UP000326837">
    <property type="component" value="Chromosome"/>
</dbReference>
<sequence length="447" mass="46260">MRVQRYLLTFAAIACVASIGCVGGKAAYNLPPAQRLLEPGPGVDGPGPGVIQPAGAMMPMGPMGGAPMMGGPGCYCGPGAGPIAPCMAIGAGGTSQIAFLGVQGAEVAWDVSGTCMFDSAPLVMPGRQNFQQGAIYRLKLTNIPDRPGVELYPTLEVAPVTPRTDAYLSHSPIPIQFTDEDLDQVLAGNFVTKVIYLPDPEFQDLALAGVETLVSTRLDPGVDPIAEADRRGSILAILRVGNLDLQLPGQMLAANGGVETADYNPGAPGVAPAQYGPGCMTCPTGQGGGYGMGPQGMPTAGFAPPVTPPHYISGVNGPQWGMPSVGTPIGLPGPPHIPLGHQAGLKEHTMVNRTRVLMPPPVAKMKMTVKQRPGMNYPRPVNHVKVSETNRAPFKLFGGTLPGAVPSAIHQLGAHKHAEGEPCNEGCYEGGAYEGEAEGPYEGQIVE</sequence>
<organism evidence="1 2">
    <name type="scientific">Lacipirellula parvula</name>
    <dbReference type="NCBI Taxonomy" id="2650471"/>
    <lineage>
        <taxon>Bacteria</taxon>
        <taxon>Pseudomonadati</taxon>
        <taxon>Planctomycetota</taxon>
        <taxon>Planctomycetia</taxon>
        <taxon>Pirellulales</taxon>
        <taxon>Lacipirellulaceae</taxon>
        <taxon>Lacipirellula</taxon>
    </lineage>
</organism>
<dbReference type="EMBL" id="AP021861">
    <property type="protein sequence ID" value="BBO34942.1"/>
    <property type="molecule type" value="Genomic_DNA"/>
</dbReference>
<dbReference type="RefSeq" id="WP_152100421.1">
    <property type="nucleotide sequence ID" value="NZ_AP021861.1"/>
</dbReference>
<gene>
    <name evidence="1" type="ORF">PLANPX_4554</name>
</gene>
<reference evidence="2" key="1">
    <citation type="submission" date="2019-10" db="EMBL/GenBank/DDBJ databases">
        <title>Lacipirellula parvula gen. nov., sp. nov., representing a lineage of planctomycetes widespread in freshwater anoxic habitats, and description of the family Lacipirellulaceae.</title>
        <authorList>
            <person name="Dedysh S.N."/>
            <person name="Kulichevskaya I.S."/>
            <person name="Beletsky A.V."/>
            <person name="Rakitin A.L."/>
            <person name="Mardanov A.V."/>
            <person name="Ivanova A.A."/>
            <person name="Saltykova V.X."/>
            <person name="Rijpstra W.I.C."/>
            <person name="Sinninghe Damste J.S."/>
            <person name="Ravin N.V."/>
        </authorList>
    </citation>
    <scope>NUCLEOTIDE SEQUENCE [LARGE SCALE GENOMIC DNA]</scope>
    <source>
        <strain evidence="2">PX69</strain>
    </source>
</reference>